<evidence type="ECO:0000313" key="2">
    <source>
        <dbReference type="Proteomes" id="UP000541444"/>
    </source>
</evidence>
<sequence length="87" mass="9807">MIFKLEKLEILSDIFAIIISKHTLPSLVMCRCTLASSIYVRKEGLPMSHNIIFTILNTVHTGLVKSSCETFSCQESLKPKAHNNTNR</sequence>
<proteinExistence type="predicted"/>
<comment type="caution">
    <text evidence="1">The sequence shown here is derived from an EMBL/GenBank/DDBJ whole genome shotgun (WGS) entry which is preliminary data.</text>
</comment>
<gene>
    <name evidence="1" type="ORF">GIB67_022992</name>
</gene>
<dbReference type="EMBL" id="JACGCM010000333">
    <property type="protein sequence ID" value="KAF6173633.1"/>
    <property type="molecule type" value="Genomic_DNA"/>
</dbReference>
<protein>
    <submittedName>
        <fullName evidence="1">Uncharacterized protein</fullName>
    </submittedName>
</protein>
<dbReference type="Proteomes" id="UP000541444">
    <property type="component" value="Unassembled WGS sequence"/>
</dbReference>
<keyword evidence="2" id="KW-1185">Reference proteome</keyword>
<dbReference type="AlphaFoldDB" id="A0A7J7P2T7"/>
<evidence type="ECO:0000313" key="1">
    <source>
        <dbReference type="EMBL" id="KAF6173633.1"/>
    </source>
</evidence>
<accession>A0A7J7P2T7</accession>
<reference evidence="1 2" key="1">
    <citation type="journal article" date="2020" name="IScience">
        <title>Genome Sequencing of the Endangered Kingdonia uniflora (Circaeasteraceae, Ranunculales) Reveals Potential Mechanisms of Evolutionary Specialization.</title>
        <authorList>
            <person name="Sun Y."/>
            <person name="Deng T."/>
            <person name="Zhang A."/>
            <person name="Moore M.J."/>
            <person name="Landis J.B."/>
            <person name="Lin N."/>
            <person name="Zhang H."/>
            <person name="Zhang X."/>
            <person name="Huang J."/>
            <person name="Zhang X."/>
            <person name="Sun H."/>
            <person name="Wang H."/>
        </authorList>
    </citation>
    <scope>NUCLEOTIDE SEQUENCE [LARGE SCALE GENOMIC DNA]</scope>
    <source>
        <strain evidence="1">TB1705</strain>
        <tissue evidence="1">Leaf</tissue>
    </source>
</reference>
<organism evidence="1 2">
    <name type="scientific">Kingdonia uniflora</name>
    <dbReference type="NCBI Taxonomy" id="39325"/>
    <lineage>
        <taxon>Eukaryota</taxon>
        <taxon>Viridiplantae</taxon>
        <taxon>Streptophyta</taxon>
        <taxon>Embryophyta</taxon>
        <taxon>Tracheophyta</taxon>
        <taxon>Spermatophyta</taxon>
        <taxon>Magnoliopsida</taxon>
        <taxon>Ranunculales</taxon>
        <taxon>Circaeasteraceae</taxon>
        <taxon>Kingdonia</taxon>
    </lineage>
</organism>
<name>A0A7J7P2T7_9MAGN</name>